<dbReference type="Pfam" id="PF00528">
    <property type="entry name" value="BPD_transp_1"/>
    <property type="match status" value="1"/>
</dbReference>
<feature type="domain" description="ABC transmembrane type-1" evidence="8">
    <location>
        <begin position="96"/>
        <end position="301"/>
    </location>
</feature>
<dbReference type="Gene3D" id="1.10.3720.10">
    <property type="entry name" value="MetI-like"/>
    <property type="match status" value="1"/>
</dbReference>
<evidence type="ECO:0000259" key="8">
    <source>
        <dbReference type="PROSITE" id="PS50928"/>
    </source>
</evidence>
<evidence type="ECO:0000256" key="4">
    <source>
        <dbReference type="ARBA" id="ARBA00022692"/>
    </source>
</evidence>
<dbReference type="GO" id="GO:0005886">
    <property type="term" value="C:plasma membrane"/>
    <property type="evidence" value="ECO:0007669"/>
    <property type="project" value="UniProtKB-SubCell"/>
</dbReference>
<keyword evidence="6 7" id="KW-0472">Membrane</keyword>
<feature type="transmembrane region" description="Helical" evidence="7">
    <location>
        <begin position="175"/>
        <end position="198"/>
    </location>
</feature>
<feature type="transmembrane region" description="Helical" evidence="7">
    <location>
        <begin position="12"/>
        <end position="31"/>
    </location>
</feature>
<dbReference type="RefSeq" id="WP_037041014.1">
    <property type="nucleotide sequence ID" value="NZ_BAAAUZ010000002.1"/>
</dbReference>
<dbReference type="PROSITE" id="PS50928">
    <property type="entry name" value="ABC_TM1"/>
    <property type="match status" value="1"/>
</dbReference>
<organism evidence="9 10">
    <name type="scientific">Pseudonocardia halophobica</name>
    <dbReference type="NCBI Taxonomy" id="29401"/>
    <lineage>
        <taxon>Bacteria</taxon>
        <taxon>Bacillati</taxon>
        <taxon>Actinomycetota</taxon>
        <taxon>Actinomycetes</taxon>
        <taxon>Pseudonocardiales</taxon>
        <taxon>Pseudonocardiaceae</taxon>
        <taxon>Pseudonocardia</taxon>
    </lineage>
</organism>
<accession>A0A9W6KYY2</accession>
<feature type="transmembrane region" description="Helical" evidence="7">
    <location>
        <begin position="282"/>
        <end position="308"/>
    </location>
</feature>
<dbReference type="Proteomes" id="UP001143463">
    <property type="component" value="Unassembled WGS sequence"/>
</dbReference>
<feature type="transmembrane region" description="Helical" evidence="7">
    <location>
        <begin position="240"/>
        <end position="262"/>
    </location>
</feature>
<feature type="transmembrane region" description="Helical" evidence="7">
    <location>
        <begin position="141"/>
        <end position="163"/>
    </location>
</feature>
<proteinExistence type="inferred from homology"/>
<dbReference type="InterPro" id="IPR000515">
    <property type="entry name" value="MetI-like"/>
</dbReference>
<evidence type="ECO:0000313" key="10">
    <source>
        <dbReference type="Proteomes" id="UP001143463"/>
    </source>
</evidence>
<comment type="subcellular location">
    <subcellularLocation>
        <location evidence="1 7">Cell membrane</location>
        <topology evidence="1 7">Multi-pass membrane protein</topology>
    </subcellularLocation>
</comment>
<sequence>MPVQFILRRLISVIPVLFIVSIGVFSLTYLIPGDAAVTLAGDTATPERIEQIRQELGLDRPMLVQYFSWLGGVLQGNLGTSIYANQSVGDELLRRFPVTFSLAVGAMLFTLIFGIAAGVLAARKPNSWVDRLVQAGSSVGIAMPSFWIALILVLIFAVNLGWLPAVGYVAPTVSFVGWLKSIILPSIALGVGGASVVARQLRGSLMDVLTLDYVRTAKARGISPRAIVLKHALKNAMVPVLTVLGVQAAYLLGGTVIVEQIFGIPGVGKYVYDSLFTLDLPVVQGSVIFIALLVILVNLLVDISYGLVNPKARQT</sequence>
<feature type="transmembrane region" description="Helical" evidence="7">
    <location>
        <begin position="100"/>
        <end position="121"/>
    </location>
</feature>
<protein>
    <submittedName>
        <fullName evidence="9">ABC di/oligopeptide transporter inner membrane subunit</fullName>
    </submittedName>
</protein>
<name>A0A9W6KYY2_9PSEU</name>
<dbReference type="PANTHER" id="PTHR43163:SF6">
    <property type="entry name" value="DIPEPTIDE TRANSPORT SYSTEM PERMEASE PROTEIN DPPB-RELATED"/>
    <property type="match status" value="1"/>
</dbReference>
<dbReference type="PANTHER" id="PTHR43163">
    <property type="entry name" value="DIPEPTIDE TRANSPORT SYSTEM PERMEASE PROTEIN DPPB-RELATED"/>
    <property type="match status" value="1"/>
</dbReference>
<comment type="similarity">
    <text evidence="7">Belongs to the binding-protein-dependent transport system permease family.</text>
</comment>
<dbReference type="SUPFAM" id="SSF161098">
    <property type="entry name" value="MetI-like"/>
    <property type="match status" value="1"/>
</dbReference>
<dbReference type="AlphaFoldDB" id="A0A9W6KYY2"/>
<dbReference type="InterPro" id="IPR035906">
    <property type="entry name" value="MetI-like_sf"/>
</dbReference>
<keyword evidence="10" id="KW-1185">Reference proteome</keyword>
<reference evidence="9" key="2">
    <citation type="submission" date="2023-01" db="EMBL/GenBank/DDBJ databases">
        <authorList>
            <person name="Sun Q."/>
            <person name="Evtushenko L."/>
        </authorList>
    </citation>
    <scope>NUCLEOTIDE SEQUENCE</scope>
    <source>
        <strain evidence="9">VKM Ac-1069</strain>
    </source>
</reference>
<evidence type="ECO:0000256" key="1">
    <source>
        <dbReference type="ARBA" id="ARBA00004651"/>
    </source>
</evidence>
<keyword evidence="3" id="KW-1003">Cell membrane</keyword>
<evidence type="ECO:0000256" key="6">
    <source>
        <dbReference type="ARBA" id="ARBA00023136"/>
    </source>
</evidence>
<comment type="caution">
    <text evidence="9">The sequence shown here is derived from an EMBL/GenBank/DDBJ whole genome shotgun (WGS) entry which is preliminary data.</text>
</comment>
<evidence type="ECO:0000256" key="7">
    <source>
        <dbReference type="RuleBase" id="RU363032"/>
    </source>
</evidence>
<keyword evidence="2 7" id="KW-0813">Transport</keyword>
<evidence type="ECO:0000256" key="2">
    <source>
        <dbReference type="ARBA" id="ARBA00022448"/>
    </source>
</evidence>
<dbReference type="Pfam" id="PF19300">
    <property type="entry name" value="BPD_transp_1_N"/>
    <property type="match status" value="1"/>
</dbReference>
<dbReference type="InterPro" id="IPR045621">
    <property type="entry name" value="BPD_transp_1_N"/>
</dbReference>
<gene>
    <name evidence="9" type="ORF">GCM10017577_17160</name>
</gene>
<evidence type="ECO:0000256" key="3">
    <source>
        <dbReference type="ARBA" id="ARBA00022475"/>
    </source>
</evidence>
<evidence type="ECO:0000313" key="9">
    <source>
        <dbReference type="EMBL" id="GLL10576.1"/>
    </source>
</evidence>
<dbReference type="CDD" id="cd06261">
    <property type="entry name" value="TM_PBP2"/>
    <property type="match status" value="1"/>
</dbReference>
<dbReference type="GO" id="GO:0055085">
    <property type="term" value="P:transmembrane transport"/>
    <property type="evidence" value="ECO:0007669"/>
    <property type="project" value="InterPro"/>
</dbReference>
<dbReference type="EMBL" id="BSFQ01000005">
    <property type="protein sequence ID" value="GLL10576.1"/>
    <property type="molecule type" value="Genomic_DNA"/>
</dbReference>
<evidence type="ECO:0000256" key="5">
    <source>
        <dbReference type="ARBA" id="ARBA00022989"/>
    </source>
</evidence>
<keyword evidence="5 7" id="KW-1133">Transmembrane helix</keyword>
<reference evidence="9" key="1">
    <citation type="journal article" date="2014" name="Int. J. Syst. Evol. Microbiol.">
        <title>Complete genome sequence of Corynebacterium casei LMG S-19264T (=DSM 44701T), isolated from a smear-ripened cheese.</title>
        <authorList>
            <consortium name="US DOE Joint Genome Institute (JGI-PGF)"/>
            <person name="Walter F."/>
            <person name="Albersmeier A."/>
            <person name="Kalinowski J."/>
            <person name="Ruckert C."/>
        </authorList>
    </citation>
    <scope>NUCLEOTIDE SEQUENCE</scope>
    <source>
        <strain evidence="9">VKM Ac-1069</strain>
    </source>
</reference>
<keyword evidence="4 7" id="KW-0812">Transmembrane</keyword>